<dbReference type="UniPathway" id="UPA00042">
    <property type="reaction ID" value="UER00497"/>
</dbReference>
<keyword evidence="9" id="KW-1185">Reference proteome</keyword>
<dbReference type="GO" id="GO:0008784">
    <property type="term" value="F:alanine racemase activity"/>
    <property type="evidence" value="ECO:0007669"/>
    <property type="project" value="UniProtKB-UniRule"/>
</dbReference>
<feature type="modified residue" description="N6-(pyridoxal phosphate)lysine" evidence="4 5">
    <location>
        <position position="70"/>
    </location>
</feature>
<keyword evidence="3 4" id="KW-0413">Isomerase</keyword>
<dbReference type="SUPFAM" id="SSF51419">
    <property type="entry name" value="PLP-binding barrel"/>
    <property type="match status" value="1"/>
</dbReference>
<dbReference type="NCBIfam" id="TIGR00492">
    <property type="entry name" value="alr"/>
    <property type="match status" value="1"/>
</dbReference>
<feature type="active site" description="Proton acceptor; specific for L-alanine" evidence="4">
    <location>
        <position position="314"/>
    </location>
</feature>
<evidence type="ECO:0000256" key="1">
    <source>
        <dbReference type="ARBA" id="ARBA00001933"/>
    </source>
</evidence>
<proteinExistence type="inferred from homology"/>
<feature type="domain" description="Alanine racemase C-terminal" evidence="7">
    <location>
        <begin position="293"/>
        <end position="421"/>
    </location>
</feature>
<dbReference type="GO" id="GO:0030632">
    <property type="term" value="P:D-alanine biosynthetic process"/>
    <property type="evidence" value="ECO:0007669"/>
    <property type="project" value="UniProtKB-UniRule"/>
</dbReference>
<dbReference type="SMART" id="SM01005">
    <property type="entry name" value="Ala_racemase_C"/>
    <property type="match status" value="1"/>
</dbReference>
<comment type="pathway">
    <text evidence="4">Amino-acid biosynthesis; D-alanine biosynthesis; D-alanine from L-alanine: step 1/1.</text>
</comment>
<dbReference type="Gene3D" id="3.20.20.10">
    <property type="entry name" value="Alanine racemase"/>
    <property type="match status" value="1"/>
</dbReference>
<organism evidence="8 9">
    <name type="scientific">Corallococcus llansteffanensis</name>
    <dbReference type="NCBI Taxonomy" id="2316731"/>
    <lineage>
        <taxon>Bacteria</taxon>
        <taxon>Pseudomonadati</taxon>
        <taxon>Myxococcota</taxon>
        <taxon>Myxococcia</taxon>
        <taxon>Myxococcales</taxon>
        <taxon>Cystobacterineae</taxon>
        <taxon>Myxococcaceae</taxon>
        <taxon>Corallococcus</taxon>
    </lineage>
</organism>
<dbReference type="EMBL" id="RAWB01000474">
    <property type="protein sequence ID" value="RKH49089.1"/>
    <property type="molecule type" value="Genomic_DNA"/>
</dbReference>
<reference evidence="9" key="1">
    <citation type="submission" date="2018-09" db="EMBL/GenBank/DDBJ databases">
        <authorList>
            <person name="Livingstone P.G."/>
            <person name="Whitworth D.E."/>
        </authorList>
    </citation>
    <scope>NUCLEOTIDE SEQUENCE [LARGE SCALE GENOMIC DNA]</scope>
    <source>
        <strain evidence="9">CA051B</strain>
    </source>
</reference>
<dbReference type="InterPro" id="IPR029066">
    <property type="entry name" value="PLP-binding_barrel"/>
</dbReference>
<dbReference type="SUPFAM" id="SSF50621">
    <property type="entry name" value="Alanine racemase C-terminal domain-like"/>
    <property type="match status" value="1"/>
</dbReference>
<keyword evidence="2 4" id="KW-0663">Pyridoxal phosphate</keyword>
<evidence type="ECO:0000256" key="6">
    <source>
        <dbReference type="PIRSR" id="PIRSR600821-52"/>
    </source>
</evidence>
<comment type="similarity">
    <text evidence="4">Belongs to the alanine racemase family.</text>
</comment>
<dbReference type="Pfam" id="PF00842">
    <property type="entry name" value="Ala_racemase_C"/>
    <property type="match status" value="1"/>
</dbReference>
<dbReference type="EC" id="5.1.1.1" evidence="4"/>
<protein>
    <recommendedName>
        <fullName evidence="4">Alanine racemase</fullName>
        <ecNumber evidence="4">5.1.1.1</ecNumber>
    </recommendedName>
</protein>
<comment type="cofactor">
    <cofactor evidence="1 4 5">
        <name>pyridoxal 5'-phosphate</name>
        <dbReference type="ChEBI" id="CHEBI:597326"/>
    </cofactor>
</comment>
<dbReference type="InterPro" id="IPR011079">
    <property type="entry name" value="Ala_racemase_C"/>
</dbReference>
<dbReference type="InterPro" id="IPR020622">
    <property type="entry name" value="Ala_racemase_pyridoxalP-BS"/>
</dbReference>
<comment type="function">
    <text evidence="4">Catalyzes the interconversion of L-alanine and D-alanine. May also act on other amino acids.</text>
</comment>
<dbReference type="Pfam" id="PF01168">
    <property type="entry name" value="Ala_racemase_N"/>
    <property type="match status" value="1"/>
</dbReference>
<dbReference type="PANTHER" id="PTHR30511:SF0">
    <property type="entry name" value="ALANINE RACEMASE, CATABOLIC-RELATED"/>
    <property type="match status" value="1"/>
</dbReference>
<dbReference type="RefSeq" id="WP_120647048.1">
    <property type="nucleotide sequence ID" value="NZ_RAWB01000474.1"/>
</dbReference>
<dbReference type="Gene3D" id="2.40.37.10">
    <property type="entry name" value="Lyase, Ornithine Decarboxylase, Chain A, domain 1"/>
    <property type="match status" value="1"/>
</dbReference>
<dbReference type="GO" id="GO:0030170">
    <property type="term" value="F:pyridoxal phosphate binding"/>
    <property type="evidence" value="ECO:0007669"/>
    <property type="project" value="UniProtKB-UniRule"/>
</dbReference>
<accession>A0A3A8NZW9</accession>
<comment type="catalytic activity">
    <reaction evidence="4">
        <text>L-alanine = D-alanine</text>
        <dbReference type="Rhea" id="RHEA:20249"/>
        <dbReference type="ChEBI" id="CHEBI:57416"/>
        <dbReference type="ChEBI" id="CHEBI:57972"/>
        <dbReference type="EC" id="5.1.1.1"/>
    </reaction>
</comment>
<evidence type="ECO:0000256" key="3">
    <source>
        <dbReference type="ARBA" id="ARBA00023235"/>
    </source>
</evidence>
<dbReference type="PROSITE" id="PS00395">
    <property type="entry name" value="ALANINE_RACEMASE"/>
    <property type="match status" value="1"/>
</dbReference>
<sequence length="422" mass="45152">MAHALLVLVADSDAGRCGGVHVEQVGGGPGDAVHSSWLELSASHLKHNVAAFRALESSGPTPRALGVVLKGNAYGHGLAQVLPLVHAGVDVLYFIAPQDALTVRAYEAAHGLPPRQVLVLGAVAPEEAVVLARQGIDVVVADGSWADAVTGLRAAKLPRPLRVHVHVDTGLGREGFTLDQLPNQTRFLADAPDVFDTVGVLSHFANTEDVTEQGYALAQLDAFETGIARLTEQLKPARPLQRHIAASAAALVLPRARYESSRVGISLYGLWPSPETRLSARLVLGTLPVLKPVLSWRCRSQVVKWLPAGSYVGYGCTYRCSEPTRLAVLPVGYYDGYPRLASGKAHVLVNGRRCAVLGRVMMNHLMVDVTHATADERPVTATLLGRDGEESVSAESLAGWAQTIHYELLTRLGAHLRRVVVE</sequence>
<evidence type="ECO:0000313" key="9">
    <source>
        <dbReference type="Proteomes" id="UP000272888"/>
    </source>
</evidence>
<dbReference type="PRINTS" id="PR00992">
    <property type="entry name" value="ALARACEMASE"/>
</dbReference>
<dbReference type="InterPro" id="IPR009006">
    <property type="entry name" value="Ala_racemase/Decarboxylase_C"/>
</dbReference>
<gene>
    <name evidence="8" type="primary">alr</name>
    <name evidence="8" type="ORF">D7V93_32345</name>
</gene>
<evidence type="ECO:0000313" key="8">
    <source>
        <dbReference type="EMBL" id="RKH49089.1"/>
    </source>
</evidence>
<dbReference type="CDD" id="cd00430">
    <property type="entry name" value="PLPDE_III_AR"/>
    <property type="match status" value="1"/>
</dbReference>
<feature type="binding site" evidence="4 6">
    <location>
        <position position="173"/>
    </location>
    <ligand>
        <name>substrate</name>
    </ligand>
</feature>
<evidence type="ECO:0000259" key="7">
    <source>
        <dbReference type="SMART" id="SM01005"/>
    </source>
</evidence>
<evidence type="ECO:0000256" key="5">
    <source>
        <dbReference type="PIRSR" id="PIRSR600821-50"/>
    </source>
</evidence>
<name>A0A3A8NZW9_9BACT</name>
<comment type="caution">
    <text evidence="8">The sequence shown here is derived from an EMBL/GenBank/DDBJ whole genome shotgun (WGS) entry which is preliminary data.</text>
</comment>
<dbReference type="InterPro" id="IPR000821">
    <property type="entry name" value="Ala_racemase"/>
</dbReference>
<evidence type="ECO:0000256" key="4">
    <source>
        <dbReference type="HAMAP-Rule" id="MF_01201"/>
    </source>
</evidence>
<dbReference type="AlphaFoldDB" id="A0A3A8NZW9"/>
<evidence type="ECO:0000256" key="2">
    <source>
        <dbReference type="ARBA" id="ARBA00022898"/>
    </source>
</evidence>
<dbReference type="PANTHER" id="PTHR30511">
    <property type="entry name" value="ALANINE RACEMASE"/>
    <property type="match status" value="1"/>
</dbReference>
<feature type="active site" description="Proton acceptor; specific for D-alanine" evidence="4">
    <location>
        <position position="70"/>
    </location>
</feature>
<feature type="binding site" evidence="4 6">
    <location>
        <position position="362"/>
    </location>
    <ligand>
        <name>substrate</name>
    </ligand>
</feature>
<dbReference type="InterPro" id="IPR001608">
    <property type="entry name" value="Ala_racemase_N"/>
</dbReference>
<dbReference type="Proteomes" id="UP000272888">
    <property type="component" value="Unassembled WGS sequence"/>
</dbReference>
<dbReference type="HAMAP" id="MF_01201">
    <property type="entry name" value="Ala_racemase"/>
    <property type="match status" value="1"/>
</dbReference>
<dbReference type="GO" id="GO:0005829">
    <property type="term" value="C:cytosol"/>
    <property type="evidence" value="ECO:0007669"/>
    <property type="project" value="TreeGrafter"/>
</dbReference>